<dbReference type="RefSeq" id="WP_160963365.1">
    <property type="nucleotide sequence ID" value="NZ_WVUD01000046.1"/>
</dbReference>
<evidence type="ECO:0000256" key="1">
    <source>
        <dbReference type="SAM" id="MobiDB-lite"/>
    </source>
</evidence>
<feature type="region of interest" description="Disordered" evidence="1">
    <location>
        <begin position="294"/>
        <end position="360"/>
    </location>
</feature>
<comment type="caution">
    <text evidence="4">The sequence shown here is derived from an EMBL/GenBank/DDBJ whole genome shotgun (WGS) entry which is preliminary data.</text>
</comment>
<feature type="transmembrane region" description="Helical" evidence="2">
    <location>
        <begin position="50"/>
        <end position="71"/>
    </location>
</feature>
<dbReference type="AlphaFoldDB" id="A0A7C9ITS5"/>
<evidence type="ECO:0000256" key="2">
    <source>
        <dbReference type="SAM" id="Phobius"/>
    </source>
</evidence>
<accession>A0A7C9ITS5</accession>
<sequence>MLKKIVTMVLFFSLFFMLLTALVMFIVPPGRVASWANWNFLGLSRQAWEAAHLAMGLLFLAAGAGHVLLHFDELLDHLRDEDGVVVVFTKPFLIGLLLTAGVFAASLAGLPPAGQLVALSGLLKERAAETYGEPPYSQAERSTLADFARRMGMDAEKALSLLRLRNIKAENADLTLAEIARQNHVAPGGVFEALKMVMEPSGGTITGLPKDPPPGLGRRKLSDICEEYGLDMVQVLSRLSAAGYKAQPAWTLTETAKANNVLPIAVYDALRTDKGAAPVPVEVASPVELTKQPGIVPVETPPAAAQPAPLAQAPAPVPAPTLQPPATGQPVQQSGLQAAAPGATGSTPAPGYAPNTPPGYAPNAPAVPGYAPGQAPSAAGYAAIPTGHLPAAPGYAPTAPGYPPVSAAPPTAAGPAAPPPGLEKMMLQSFCREYEIPLSVAVQRLAKHRITAFGDMSFGELALENNRTPADIMRLVVSQ</sequence>
<name>A0A7C9ITS5_9BACT</name>
<dbReference type="Pfam" id="PF14358">
    <property type="entry name" value="DUF4405"/>
    <property type="match status" value="1"/>
</dbReference>
<gene>
    <name evidence="4" type="ORF">GTA51_17485</name>
</gene>
<organism evidence="4 5">
    <name type="scientific">Solidesulfovibrio aerotolerans</name>
    <dbReference type="NCBI Taxonomy" id="295255"/>
    <lineage>
        <taxon>Bacteria</taxon>
        <taxon>Pseudomonadati</taxon>
        <taxon>Thermodesulfobacteriota</taxon>
        <taxon>Desulfovibrionia</taxon>
        <taxon>Desulfovibrionales</taxon>
        <taxon>Desulfovibrionaceae</taxon>
        <taxon>Solidesulfovibrio</taxon>
    </lineage>
</organism>
<feature type="domain" description="Flavinylation-associated cytochrome" evidence="3">
    <location>
        <begin position="5"/>
        <end position="71"/>
    </location>
</feature>
<keyword evidence="2" id="KW-0812">Transmembrane</keyword>
<evidence type="ECO:0000259" key="3">
    <source>
        <dbReference type="Pfam" id="PF14358"/>
    </source>
</evidence>
<protein>
    <submittedName>
        <fullName evidence="4">DUF4405 domain-containing protein</fullName>
    </submittedName>
</protein>
<dbReference type="EMBL" id="WVUD01000046">
    <property type="protein sequence ID" value="MYL84907.1"/>
    <property type="molecule type" value="Genomic_DNA"/>
</dbReference>
<evidence type="ECO:0000313" key="4">
    <source>
        <dbReference type="EMBL" id="MYL84907.1"/>
    </source>
</evidence>
<keyword evidence="2" id="KW-0472">Membrane</keyword>
<keyword evidence="2" id="KW-1133">Transmembrane helix</keyword>
<dbReference type="InterPro" id="IPR025517">
    <property type="entry name" value="DUF4405"/>
</dbReference>
<dbReference type="OrthoDB" id="9793491at2"/>
<evidence type="ECO:0000313" key="5">
    <source>
        <dbReference type="Proteomes" id="UP000482487"/>
    </source>
</evidence>
<feature type="compositionally biased region" description="Low complexity" evidence="1">
    <location>
        <begin position="296"/>
        <end position="314"/>
    </location>
</feature>
<keyword evidence="5" id="KW-1185">Reference proteome</keyword>
<feature type="compositionally biased region" description="Low complexity" evidence="1">
    <location>
        <begin position="338"/>
        <end position="354"/>
    </location>
</feature>
<dbReference type="Proteomes" id="UP000482487">
    <property type="component" value="Unassembled WGS sequence"/>
</dbReference>
<proteinExistence type="predicted"/>
<reference evidence="4 5" key="1">
    <citation type="submission" date="2020-01" db="EMBL/GenBank/DDBJ databases">
        <title>Genome sequence of Desulfovibrio aerotolerans DSM 16695(T).</title>
        <authorList>
            <person name="Karnachuk O."/>
            <person name="Avakyan M."/>
            <person name="Mardanov A."/>
            <person name="Kadnikov V."/>
            <person name="Ravin N."/>
        </authorList>
    </citation>
    <scope>NUCLEOTIDE SEQUENCE [LARGE SCALE GENOMIC DNA]</scope>
    <source>
        <strain evidence="4 5">DSM 16695</strain>
    </source>
</reference>
<feature type="transmembrane region" description="Helical" evidence="2">
    <location>
        <begin position="92"/>
        <end position="110"/>
    </location>
</feature>